<comment type="caution">
    <text evidence="1">The sequence shown here is derived from an EMBL/GenBank/DDBJ whole genome shotgun (WGS) entry which is preliminary data.</text>
</comment>
<dbReference type="Proteomes" id="UP000050509">
    <property type="component" value="Unassembled WGS sequence"/>
</dbReference>
<evidence type="ECO:0000313" key="1">
    <source>
        <dbReference type="EMBL" id="KPV47332.1"/>
    </source>
</evidence>
<protein>
    <recommendedName>
        <fullName evidence="3">UDP-diphospho-muramoylpentapeptide beta-N-acetylglucosaminyltransferase</fullName>
    </recommendedName>
</protein>
<accession>A0A0P9CWI8</accession>
<reference evidence="1 2" key="1">
    <citation type="submission" date="2015-09" db="EMBL/GenBank/DDBJ databases">
        <title>Draft genome sequence of Kouleothrix aurantiaca JCM 19913.</title>
        <authorList>
            <person name="Hemp J."/>
        </authorList>
    </citation>
    <scope>NUCLEOTIDE SEQUENCE [LARGE SCALE GENOMIC DNA]</scope>
    <source>
        <strain evidence="1 2">COM-B</strain>
    </source>
</reference>
<proteinExistence type="predicted"/>
<evidence type="ECO:0008006" key="3">
    <source>
        <dbReference type="Google" id="ProtNLM"/>
    </source>
</evidence>
<name>A0A0P9CWI8_9CHLR</name>
<keyword evidence="2" id="KW-1185">Reference proteome</keyword>
<gene>
    <name evidence="1" type="ORF">SE17_42540</name>
</gene>
<dbReference type="AlphaFoldDB" id="A0A0P9CWI8"/>
<sequence>AAAISPQAGLSGPRLLDGLRTLLADAPRLAAMGRAALTLGKPDAAHDVARALLALARVNVPPRQGAQ</sequence>
<evidence type="ECO:0000313" key="2">
    <source>
        <dbReference type="Proteomes" id="UP000050509"/>
    </source>
</evidence>
<feature type="non-terminal residue" evidence="1">
    <location>
        <position position="1"/>
    </location>
</feature>
<dbReference type="EMBL" id="LJCR01003416">
    <property type="protein sequence ID" value="KPV47332.1"/>
    <property type="molecule type" value="Genomic_DNA"/>
</dbReference>
<organism evidence="1 2">
    <name type="scientific">Kouleothrix aurantiaca</name>
    <dbReference type="NCBI Taxonomy" id="186479"/>
    <lineage>
        <taxon>Bacteria</taxon>
        <taxon>Bacillati</taxon>
        <taxon>Chloroflexota</taxon>
        <taxon>Chloroflexia</taxon>
        <taxon>Chloroflexales</taxon>
        <taxon>Roseiflexineae</taxon>
        <taxon>Roseiflexaceae</taxon>
        <taxon>Kouleothrix</taxon>
    </lineage>
</organism>